<protein>
    <submittedName>
        <fullName evidence="1">DUF4262 domain-containing protein</fullName>
    </submittedName>
</protein>
<dbReference type="RefSeq" id="WP_157303989.1">
    <property type="nucleotide sequence ID" value="NZ_BAAAZB010000030.1"/>
</dbReference>
<gene>
    <name evidence="1" type="ORF">GO495_31740</name>
</gene>
<evidence type="ECO:0000313" key="2">
    <source>
        <dbReference type="Proteomes" id="UP000468388"/>
    </source>
</evidence>
<accession>A0A6N8JJN2</accession>
<organism evidence="1 2">
    <name type="scientific">Chitinophaga oryziterrae</name>
    <dbReference type="NCBI Taxonomy" id="1031224"/>
    <lineage>
        <taxon>Bacteria</taxon>
        <taxon>Pseudomonadati</taxon>
        <taxon>Bacteroidota</taxon>
        <taxon>Chitinophagia</taxon>
        <taxon>Chitinophagales</taxon>
        <taxon>Chitinophagaceae</taxon>
        <taxon>Chitinophaga</taxon>
    </lineage>
</organism>
<sequence length="243" mass="28094">MNKDEMSFKELIQTNIDQYGYHVTIVEQGICPRFAYSIGLYRQFNFELVFPGGIYYLADQVLEIFNEIVNSLKVNRAALSQRIVIDALGEFSFLPVNQSWSKMMLLGVFDYYKKTEIEVYQIVPDATHFTYDIPDMSKEWSGTAEPVWQWLNCKWNYSVPEISTVITNLDALQGEPITELMRWEQGEWEMFAGPGPEVQKKDIRVVPLGTILGIDNTLLPVVNLEIGKGLWRTDKDSDWQNWG</sequence>
<dbReference type="Proteomes" id="UP000468388">
    <property type="component" value="Unassembled WGS sequence"/>
</dbReference>
<dbReference type="OrthoDB" id="748646at2"/>
<reference evidence="1 2" key="1">
    <citation type="submission" date="2019-12" db="EMBL/GenBank/DDBJ databases">
        <title>The draft genomic sequence of strain Chitinophaga oryziterrae JCM 16595.</title>
        <authorList>
            <person name="Zhang X."/>
        </authorList>
    </citation>
    <scope>NUCLEOTIDE SEQUENCE [LARGE SCALE GENOMIC DNA]</scope>
    <source>
        <strain evidence="1 2">JCM 16595</strain>
    </source>
</reference>
<comment type="caution">
    <text evidence="1">The sequence shown here is derived from an EMBL/GenBank/DDBJ whole genome shotgun (WGS) entry which is preliminary data.</text>
</comment>
<keyword evidence="2" id="KW-1185">Reference proteome</keyword>
<dbReference type="InterPro" id="IPR025358">
    <property type="entry name" value="DUF4262"/>
</dbReference>
<dbReference type="EMBL" id="WRXO01000020">
    <property type="protein sequence ID" value="MVT45204.1"/>
    <property type="molecule type" value="Genomic_DNA"/>
</dbReference>
<evidence type="ECO:0000313" key="1">
    <source>
        <dbReference type="EMBL" id="MVT45204.1"/>
    </source>
</evidence>
<dbReference type="AlphaFoldDB" id="A0A6N8JJN2"/>
<name>A0A6N8JJN2_9BACT</name>
<dbReference type="Pfam" id="PF14081">
    <property type="entry name" value="DUF4262"/>
    <property type="match status" value="1"/>
</dbReference>
<proteinExistence type="predicted"/>